<evidence type="ECO:0000313" key="2">
    <source>
        <dbReference type="EMBL" id="MBW61297.1"/>
    </source>
</evidence>
<accession>A0A2M4C7I9</accession>
<proteinExistence type="predicted"/>
<keyword evidence="1" id="KW-0732">Signal</keyword>
<dbReference type="EMBL" id="GGFJ01012156">
    <property type="protein sequence ID" value="MBW61297.1"/>
    <property type="molecule type" value="Transcribed_RNA"/>
</dbReference>
<feature type="chain" id="PRO_5014850345" evidence="1">
    <location>
        <begin position="25"/>
        <end position="116"/>
    </location>
</feature>
<evidence type="ECO:0000256" key="1">
    <source>
        <dbReference type="SAM" id="SignalP"/>
    </source>
</evidence>
<name>A0A2M4C7I9_9DIPT</name>
<organism evidence="2">
    <name type="scientific">Anopheles marajoara</name>
    <dbReference type="NCBI Taxonomy" id="58244"/>
    <lineage>
        <taxon>Eukaryota</taxon>
        <taxon>Metazoa</taxon>
        <taxon>Ecdysozoa</taxon>
        <taxon>Arthropoda</taxon>
        <taxon>Hexapoda</taxon>
        <taxon>Insecta</taxon>
        <taxon>Pterygota</taxon>
        <taxon>Neoptera</taxon>
        <taxon>Endopterygota</taxon>
        <taxon>Diptera</taxon>
        <taxon>Nematocera</taxon>
        <taxon>Culicoidea</taxon>
        <taxon>Culicidae</taxon>
        <taxon>Anophelinae</taxon>
        <taxon>Anopheles</taxon>
    </lineage>
</organism>
<feature type="signal peptide" evidence="1">
    <location>
        <begin position="1"/>
        <end position="24"/>
    </location>
</feature>
<sequence length="116" mass="12970">MVLNGVTLPRSVLVVVRVAILVMAGCCCRLPTSVRSERRENVIRYHCTQQTGACIERRYRTTVRHRAGGGGAGVHWIVEVTRLLLRHVVHDVVHLGSQVSYPPTVVQHNRHDDTGE</sequence>
<protein>
    <submittedName>
        <fullName evidence="2">Putative secreted protein</fullName>
    </submittedName>
</protein>
<dbReference type="AlphaFoldDB" id="A0A2M4C7I9"/>
<reference evidence="2" key="1">
    <citation type="submission" date="2018-01" db="EMBL/GenBank/DDBJ databases">
        <title>An insight into the sialome of Amazonian anophelines.</title>
        <authorList>
            <person name="Ribeiro J.M."/>
            <person name="Scarpassa V."/>
            <person name="Calvo E."/>
        </authorList>
    </citation>
    <scope>NUCLEOTIDE SEQUENCE</scope>
    <source>
        <tissue evidence="2">Salivary glands</tissue>
    </source>
</reference>